<dbReference type="EMBL" id="LNIX01000002">
    <property type="protein sequence ID" value="OXA60631.1"/>
    <property type="molecule type" value="Genomic_DNA"/>
</dbReference>
<accession>A0A226EUZ3</accession>
<name>A0A226EUZ3_FOLCA</name>
<comment type="caution">
    <text evidence="2">The sequence shown here is derived from an EMBL/GenBank/DDBJ whole genome shotgun (WGS) entry which is preliminary data.</text>
</comment>
<reference evidence="2 3" key="1">
    <citation type="submission" date="2015-12" db="EMBL/GenBank/DDBJ databases">
        <title>The genome of Folsomia candida.</title>
        <authorList>
            <person name="Faddeeva A."/>
            <person name="Derks M.F."/>
            <person name="Anvar Y."/>
            <person name="Smit S."/>
            <person name="Van Straalen N."/>
            <person name="Roelofs D."/>
        </authorList>
    </citation>
    <scope>NUCLEOTIDE SEQUENCE [LARGE SCALE GENOMIC DNA]</scope>
    <source>
        <strain evidence="2 3">VU population</strain>
        <tissue evidence="2">Whole body</tissue>
    </source>
</reference>
<evidence type="ECO:0000256" key="1">
    <source>
        <dbReference type="SAM" id="MobiDB-lite"/>
    </source>
</evidence>
<dbReference type="AlphaFoldDB" id="A0A226EUZ3"/>
<sequence length="216" mass="22907">MILFLGKLKSVPLPLFGKFGNPNNPHHYFYNGLPTVSPDKINTHGWKSSGNDHAARNVVEETGSGWGWNGGGSGNTFQNLGYSLGSSLAGVSKFAKLVGEGYSFGTEGQKWLSHGAGFTNINEYYPKYKATSDSNKGQFNSDQNSGPDKLNAYANKHHSTSGSGFGYNYGSGNEYSHGGWNGGVTSTSGGGIGGEFEEGGSDVTTGLTRLPEFKRL</sequence>
<feature type="region of interest" description="Disordered" evidence="1">
    <location>
        <begin position="131"/>
        <end position="155"/>
    </location>
</feature>
<evidence type="ECO:0000313" key="2">
    <source>
        <dbReference type="EMBL" id="OXA60631.1"/>
    </source>
</evidence>
<dbReference type="Proteomes" id="UP000198287">
    <property type="component" value="Unassembled WGS sequence"/>
</dbReference>
<organism evidence="2 3">
    <name type="scientific">Folsomia candida</name>
    <name type="common">Springtail</name>
    <dbReference type="NCBI Taxonomy" id="158441"/>
    <lineage>
        <taxon>Eukaryota</taxon>
        <taxon>Metazoa</taxon>
        <taxon>Ecdysozoa</taxon>
        <taxon>Arthropoda</taxon>
        <taxon>Hexapoda</taxon>
        <taxon>Collembola</taxon>
        <taxon>Entomobryomorpha</taxon>
        <taxon>Isotomoidea</taxon>
        <taxon>Isotomidae</taxon>
        <taxon>Proisotominae</taxon>
        <taxon>Folsomia</taxon>
    </lineage>
</organism>
<gene>
    <name evidence="2" type="ORF">Fcan01_05476</name>
</gene>
<evidence type="ECO:0000313" key="3">
    <source>
        <dbReference type="Proteomes" id="UP000198287"/>
    </source>
</evidence>
<feature type="compositionally biased region" description="Polar residues" evidence="1">
    <location>
        <begin position="131"/>
        <end position="146"/>
    </location>
</feature>
<keyword evidence="3" id="KW-1185">Reference proteome</keyword>
<protein>
    <submittedName>
        <fullName evidence="2">Uncharacterized protein</fullName>
    </submittedName>
</protein>
<proteinExistence type="predicted"/>